<feature type="non-terminal residue" evidence="2">
    <location>
        <position position="620"/>
    </location>
</feature>
<organism evidence="2 3">
    <name type="scientific">Atractosteus spatula</name>
    <name type="common">Alligator gar</name>
    <name type="synonym">Lepisosteus spatula</name>
    <dbReference type="NCBI Taxonomy" id="7917"/>
    <lineage>
        <taxon>Eukaryota</taxon>
        <taxon>Metazoa</taxon>
        <taxon>Chordata</taxon>
        <taxon>Craniata</taxon>
        <taxon>Vertebrata</taxon>
        <taxon>Euteleostomi</taxon>
        <taxon>Actinopterygii</taxon>
        <taxon>Neopterygii</taxon>
        <taxon>Holostei</taxon>
        <taxon>Semionotiformes</taxon>
        <taxon>Lepisosteidae</taxon>
        <taxon>Atractosteus</taxon>
    </lineage>
</organism>
<feature type="domain" description="Alkylated DNA repair protein AlkB homologue 8 N-terminal" evidence="1">
    <location>
        <begin position="470"/>
        <end position="511"/>
    </location>
</feature>
<keyword evidence="3" id="KW-1185">Reference proteome</keyword>
<dbReference type="PANTHER" id="PTHR45913:SF21">
    <property type="entry name" value="DUF4371 DOMAIN-CONTAINING PROTEIN"/>
    <property type="match status" value="1"/>
</dbReference>
<evidence type="ECO:0000313" key="2">
    <source>
        <dbReference type="EMBL" id="MBN3319165.1"/>
    </source>
</evidence>
<protein>
    <submittedName>
        <fullName evidence="2">GT2D2 protein</fullName>
    </submittedName>
</protein>
<dbReference type="Pfam" id="PF09004">
    <property type="entry name" value="ALKBH8_N"/>
    <property type="match status" value="1"/>
</dbReference>
<dbReference type="GO" id="GO:0008168">
    <property type="term" value="F:methyltransferase activity"/>
    <property type="evidence" value="ECO:0007669"/>
    <property type="project" value="InterPro"/>
</dbReference>
<accession>A0A8J7NVG7</accession>
<dbReference type="InterPro" id="IPR015095">
    <property type="entry name" value="AlkB_hom8_N"/>
</dbReference>
<comment type="caution">
    <text evidence="2">The sequence shown here is derived from an EMBL/GenBank/DDBJ whole genome shotgun (WGS) entry which is preliminary data.</text>
</comment>
<dbReference type="AlphaFoldDB" id="A0A8J7NVG7"/>
<name>A0A8J7NVG7_ATRSP</name>
<feature type="non-terminal residue" evidence="2">
    <location>
        <position position="1"/>
    </location>
</feature>
<evidence type="ECO:0000259" key="1">
    <source>
        <dbReference type="Pfam" id="PF09004"/>
    </source>
</evidence>
<gene>
    <name evidence="2" type="primary">Gtf2ird2_6</name>
    <name evidence="2" type="ORF">GTO95_0001539</name>
</gene>
<reference evidence="2" key="1">
    <citation type="journal article" date="2021" name="Cell">
        <title>Tracing the genetic footprints of vertebrate landing in non-teleost ray-finned fishes.</title>
        <authorList>
            <person name="Bi X."/>
            <person name="Wang K."/>
            <person name="Yang L."/>
            <person name="Pan H."/>
            <person name="Jiang H."/>
            <person name="Wei Q."/>
            <person name="Fang M."/>
            <person name="Yu H."/>
            <person name="Zhu C."/>
            <person name="Cai Y."/>
            <person name="He Y."/>
            <person name="Gan X."/>
            <person name="Zeng H."/>
            <person name="Yu D."/>
            <person name="Zhu Y."/>
            <person name="Jiang H."/>
            <person name="Qiu Q."/>
            <person name="Yang H."/>
            <person name="Zhang Y.E."/>
            <person name="Wang W."/>
            <person name="Zhu M."/>
            <person name="He S."/>
            <person name="Zhang G."/>
        </authorList>
    </citation>
    <scope>NUCLEOTIDE SEQUENCE</scope>
    <source>
        <strain evidence="2">Allg_001</strain>
    </source>
</reference>
<sequence>MMVTADSLFRDFKNRDEIRTAINLSLCEFFSLQFDESVDMTDTAQLVVFVRMAFMDATIKEDFLTLLLLVQSKHILEKNIPLQKLVSITTDGALAMRSLNAGFIALCRKDPAFPSFVNYHCVIHQKVLASKVLDFSHVMTVVVKIVNSIQIMTFLKSRNEEYRDLSDDTWLLELGFLTDFISKLNVLNCELQGKVDMEIIDLQNDLEMKARLRDKDFWGLVSSERYPLLSSYAPKAKAFFGSKNLCEMHQVSHSPNSWSGICSITDYKMQPSYIAQESASLPDELNSFYAQFEDSSADPVRKIPEIQDGNPPIVSRADVCKLFKKTSPRKAPGPDTIPGRVLKACVDQLAYVFLDIFNLSLAHSIVPSCFKITTIVHNSNSIITFADDTIIIGLITDGEESAYREEVETLAAWCQENNLSLNISKTKEIIVDYRKHQGGDHKPIYINGTTVERVSSFKFLGVNISEGLTWTHHTNTVVKTARQCLFFLRRLKTFGMPSHVQANFYRCIIESILTDCITAWHGSCSARDCKVLQRVVKSVQLITSCEQPNIQDIYSARCLKKARSILKDPSHPSHKLFSLLPSGKWYRSIWSKSNRLQNSFYLQAIRLLNSQPAAPLANHL</sequence>
<dbReference type="PANTHER" id="PTHR45913">
    <property type="entry name" value="EPM2A-INTERACTING PROTEIN 1"/>
    <property type="match status" value="1"/>
</dbReference>
<proteinExistence type="predicted"/>
<evidence type="ECO:0000313" key="3">
    <source>
        <dbReference type="Proteomes" id="UP000736164"/>
    </source>
</evidence>
<dbReference type="EMBL" id="JAAWVO010043252">
    <property type="protein sequence ID" value="MBN3319165.1"/>
    <property type="molecule type" value="Genomic_DNA"/>
</dbReference>
<dbReference type="GO" id="GO:0016706">
    <property type="term" value="F:2-oxoglutarate-dependent dioxygenase activity"/>
    <property type="evidence" value="ECO:0007669"/>
    <property type="project" value="InterPro"/>
</dbReference>
<dbReference type="Proteomes" id="UP000736164">
    <property type="component" value="Unassembled WGS sequence"/>
</dbReference>